<feature type="compositionally biased region" description="Low complexity" evidence="4">
    <location>
        <begin position="44"/>
        <end position="62"/>
    </location>
</feature>
<keyword evidence="7" id="KW-1185">Reference proteome</keyword>
<evidence type="ECO:0000256" key="1">
    <source>
        <dbReference type="ARBA" id="ARBA00010088"/>
    </source>
</evidence>
<dbReference type="Gene3D" id="3.40.50.1820">
    <property type="entry name" value="alpha/beta hydrolase"/>
    <property type="match status" value="1"/>
</dbReference>
<accession>A0A3D8SAU8</accession>
<dbReference type="InterPro" id="IPR010497">
    <property type="entry name" value="Epoxide_hydro_N"/>
</dbReference>
<dbReference type="SUPFAM" id="SSF53474">
    <property type="entry name" value="alpha/beta-Hydrolases"/>
    <property type="match status" value="1"/>
</dbReference>
<dbReference type="PANTHER" id="PTHR21661">
    <property type="entry name" value="EPOXIDE HYDROLASE 1-RELATED"/>
    <property type="match status" value="1"/>
</dbReference>
<dbReference type="GO" id="GO:0097176">
    <property type="term" value="P:epoxide metabolic process"/>
    <property type="evidence" value="ECO:0007669"/>
    <property type="project" value="TreeGrafter"/>
</dbReference>
<feature type="region of interest" description="Disordered" evidence="4">
    <location>
        <begin position="44"/>
        <end position="64"/>
    </location>
</feature>
<evidence type="ECO:0000256" key="3">
    <source>
        <dbReference type="ARBA" id="ARBA00022801"/>
    </source>
</evidence>
<keyword evidence="3" id="KW-0378">Hydrolase</keyword>
<dbReference type="PIRSF" id="PIRSF001112">
    <property type="entry name" value="Epoxide_hydrolase"/>
    <property type="match status" value="1"/>
</dbReference>
<comment type="caution">
    <text evidence="6">The sequence shown here is derived from an EMBL/GenBank/DDBJ whole genome shotgun (WGS) entry which is preliminary data.</text>
</comment>
<protein>
    <recommendedName>
        <fullName evidence="5">Epoxide hydrolase N-terminal domain-containing protein</fullName>
    </recommendedName>
</protein>
<feature type="domain" description="Epoxide hydrolase N-terminal" evidence="5">
    <location>
        <begin position="18"/>
        <end position="140"/>
    </location>
</feature>
<comment type="similarity">
    <text evidence="1">Belongs to the peptidase S33 family.</text>
</comment>
<dbReference type="OrthoDB" id="7130006at2759"/>
<proteinExistence type="inferred from homology"/>
<sequence>MASISSTKRGSVGGHGSIEPFKINISQAVLDDLQAKLKCRRLPGQPAAASPSAPKAAGLSSKDNGVATPDIEALAKYWLKEFDWRAQEEQLNSEVPQYKTYMSVAGEQDMGIHFLWERSQAETAVPLLMVHGWPSSPFEFGKIIRELAHPKDAAHPSFHCVAPSLPGHVFSDLPKSAGFGIMKTAEAFHVLMQQLGYKKYFGSFVCRAMALQYPDAVRGTHQNMVLTKTPSPSFHLVKFFKLAMSMVSGGGVLPGTYSRREVKNLHHVQKFVLKQEMGYNQIMSTKPLTVSYGLTDSPVGLLAWIWEKLDFWTDEYPWTQDEILRWTMLYWMGGIYGSAQLYKNYQVERDMLTSKYCSVPIGVSLFEGDLFCLPGDFASMVQPVHFFREHARGGHFPAYEQSRREGQQPTTYKATTSFPVAAAEGQHSQALRSIRRSLPPVSGGNALLCEPPRRLMTPGNP</sequence>
<dbReference type="PANTHER" id="PTHR21661:SF35">
    <property type="entry name" value="EPOXIDE HYDROLASE"/>
    <property type="match status" value="1"/>
</dbReference>
<evidence type="ECO:0000313" key="7">
    <source>
        <dbReference type="Proteomes" id="UP000256328"/>
    </source>
</evidence>
<reference evidence="6 7" key="1">
    <citation type="journal article" date="2018" name="IMA Fungus">
        <title>IMA Genome-F 9: Draft genome sequence of Annulohypoxylon stygium, Aspergillus mulundensis, Berkeleyomyces basicola (syn. Thielaviopsis basicola), Ceratocystis smalleyi, two Cercospora beticola strains, Coleophoma cylindrospora, Fusarium fracticaudum, Phialophora cf. hyalina, and Morchella septimelata.</title>
        <authorList>
            <person name="Wingfield B.D."/>
            <person name="Bills G.F."/>
            <person name="Dong Y."/>
            <person name="Huang W."/>
            <person name="Nel W.J."/>
            <person name="Swalarsk-Parry B.S."/>
            <person name="Vaghefi N."/>
            <person name="Wilken P.M."/>
            <person name="An Z."/>
            <person name="de Beer Z.W."/>
            <person name="De Vos L."/>
            <person name="Chen L."/>
            <person name="Duong T.A."/>
            <person name="Gao Y."/>
            <person name="Hammerbacher A."/>
            <person name="Kikkert J.R."/>
            <person name="Li Y."/>
            <person name="Li H."/>
            <person name="Li K."/>
            <person name="Li Q."/>
            <person name="Liu X."/>
            <person name="Ma X."/>
            <person name="Naidoo K."/>
            <person name="Pethybridge S.J."/>
            <person name="Sun J."/>
            <person name="Steenkamp E.T."/>
            <person name="van der Nest M.A."/>
            <person name="van Wyk S."/>
            <person name="Wingfield M.J."/>
            <person name="Xiong C."/>
            <person name="Yue Q."/>
            <person name="Zhang X."/>
        </authorList>
    </citation>
    <scope>NUCLEOTIDE SEQUENCE [LARGE SCALE GENOMIC DNA]</scope>
    <source>
        <strain evidence="6 7">BP5796</strain>
    </source>
</reference>
<evidence type="ECO:0000313" key="6">
    <source>
        <dbReference type="EMBL" id="RDW83400.1"/>
    </source>
</evidence>
<evidence type="ECO:0000256" key="4">
    <source>
        <dbReference type="SAM" id="MobiDB-lite"/>
    </source>
</evidence>
<dbReference type="Pfam" id="PF06441">
    <property type="entry name" value="EHN"/>
    <property type="match status" value="1"/>
</dbReference>
<keyword evidence="2" id="KW-0058">Aromatic hydrocarbons catabolism</keyword>
<name>A0A3D8SAU8_9HELO</name>
<dbReference type="InterPro" id="IPR029058">
    <property type="entry name" value="AB_hydrolase_fold"/>
</dbReference>
<dbReference type="InterPro" id="IPR016292">
    <property type="entry name" value="Epoxide_hydrolase"/>
</dbReference>
<dbReference type="EMBL" id="PDLN01000006">
    <property type="protein sequence ID" value="RDW83400.1"/>
    <property type="molecule type" value="Genomic_DNA"/>
</dbReference>
<evidence type="ECO:0000259" key="5">
    <source>
        <dbReference type="Pfam" id="PF06441"/>
    </source>
</evidence>
<evidence type="ECO:0000256" key="2">
    <source>
        <dbReference type="ARBA" id="ARBA00022797"/>
    </source>
</evidence>
<dbReference type="Proteomes" id="UP000256328">
    <property type="component" value="Unassembled WGS sequence"/>
</dbReference>
<organism evidence="6 7">
    <name type="scientific">Coleophoma crateriformis</name>
    <dbReference type="NCBI Taxonomy" id="565419"/>
    <lineage>
        <taxon>Eukaryota</taxon>
        <taxon>Fungi</taxon>
        <taxon>Dikarya</taxon>
        <taxon>Ascomycota</taxon>
        <taxon>Pezizomycotina</taxon>
        <taxon>Leotiomycetes</taxon>
        <taxon>Helotiales</taxon>
        <taxon>Dermateaceae</taxon>
        <taxon>Coleophoma</taxon>
    </lineage>
</organism>
<gene>
    <name evidence="6" type="ORF">BP5796_04891</name>
</gene>
<dbReference type="GO" id="GO:0004301">
    <property type="term" value="F:epoxide hydrolase activity"/>
    <property type="evidence" value="ECO:0007669"/>
    <property type="project" value="TreeGrafter"/>
</dbReference>
<dbReference type="AlphaFoldDB" id="A0A3D8SAU8"/>